<dbReference type="AlphaFoldDB" id="A0A7U7ERL8"/>
<dbReference type="EMBL" id="CAJFCI010000080">
    <property type="protein sequence ID" value="CAD5109892.1"/>
    <property type="molecule type" value="Genomic_DNA"/>
</dbReference>
<keyword evidence="2" id="KW-1185">Reference proteome</keyword>
<gene>
    <name evidence="1" type="ORF">PSEWESI4_04208</name>
</gene>
<comment type="caution">
    <text evidence="1">The sequence shown here is derived from an EMBL/GenBank/DDBJ whole genome shotgun (WGS) entry which is preliminary data.</text>
</comment>
<reference evidence="1 2" key="1">
    <citation type="submission" date="2020-08" db="EMBL/GenBank/DDBJ databases">
        <authorList>
            <person name="Criscuolo A."/>
        </authorList>
    </citation>
    <scope>NUCLEOTIDE SEQUENCE [LARGE SCALE GENOMIC DNA]</scope>
    <source>
        <strain evidence="1">CIP111764</strain>
    </source>
</reference>
<name>A0A7U7ERL8_9GAMM</name>
<protein>
    <submittedName>
        <fullName evidence="1">Uncharacterized protein</fullName>
    </submittedName>
</protein>
<accession>A0A7U7ERL8</accession>
<dbReference type="Proteomes" id="UP000583387">
    <property type="component" value="Unassembled WGS sequence"/>
</dbReference>
<evidence type="ECO:0000313" key="1">
    <source>
        <dbReference type="EMBL" id="CAD5109892.1"/>
    </source>
</evidence>
<organism evidence="1 2">
    <name type="scientific">Zestomonas carbonaria</name>
    <dbReference type="NCBI Taxonomy" id="2762745"/>
    <lineage>
        <taxon>Bacteria</taxon>
        <taxon>Pseudomonadati</taxon>
        <taxon>Pseudomonadota</taxon>
        <taxon>Gammaproteobacteria</taxon>
        <taxon>Pseudomonadales</taxon>
        <taxon>Pseudomonadaceae</taxon>
        <taxon>Zestomonas</taxon>
    </lineage>
</organism>
<evidence type="ECO:0000313" key="2">
    <source>
        <dbReference type="Proteomes" id="UP000583387"/>
    </source>
</evidence>
<proteinExistence type="predicted"/>
<sequence length="47" mass="5175">MGTRGHDHQVNYIEFNVGDIVRGKAIRPGSPPIILYADDLALWPAAE</sequence>